<feature type="transmembrane region" description="Helical" evidence="9">
    <location>
        <begin position="471"/>
        <end position="498"/>
    </location>
</feature>
<feature type="transmembrane region" description="Helical" evidence="9">
    <location>
        <begin position="1010"/>
        <end position="1032"/>
    </location>
</feature>
<feature type="transmembrane region" description="Helical" evidence="9">
    <location>
        <begin position="367"/>
        <end position="388"/>
    </location>
</feature>
<keyword evidence="6 9" id="KW-0812">Transmembrane</keyword>
<dbReference type="NCBIfam" id="NF000282">
    <property type="entry name" value="RND_permease_1"/>
    <property type="match status" value="1"/>
</dbReference>
<dbReference type="OrthoDB" id="9807350at2"/>
<protein>
    <recommendedName>
        <fullName evidence="9">Efflux pump membrane transporter</fullName>
    </recommendedName>
</protein>
<evidence type="ECO:0000313" key="12">
    <source>
        <dbReference type="Proteomes" id="UP000192934"/>
    </source>
</evidence>
<dbReference type="InterPro" id="IPR004764">
    <property type="entry name" value="MdtF-like"/>
</dbReference>
<keyword evidence="8 9" id="KW-0472">Membrane</keyword>
<dbReference type="InterPro" id="IPR001036">
    <property type="entry name" value="Acrflvin-R"/>
</dbReference>
<feature type="transmembrane region" description="Helical" evidence="9">
    <location>
        <begin position="394"/>
        <end position="414"/>
    </location>
</feature>
<dbReference type="Gene3D" id="3.30.70.1440">
    <property type="entry name" value="Multidrug efflux transporter AcrB pore domain"/>
    <property type="match status" value="1"/>
</dbReference>
<name>A0A1X7GQA5_9SPHN</name>
<evidence type="ECO:0000256" key="5">
    <source>
        <dbReference type="ARBA" id="ARBA00022519"/>
    </source>
</evidence>
<dbReference type="GO" id="GO:0005886">
    <property type="term" value="C:plasma membrane"/>
    <property type="evidence" value="ECO:0007669"/>
    <property type="project" value="UniProtKB-SubCell"/>
</dbReference>
<dbReference type="Pfam" id="PF00873">
    <property type="entry name" value="ACR_tran"/>
    <property type="match status" value="1"/>
</dbReference>
<dbReference type="RefSeq" id="WP_085218711.1">
    <property type="nucleotide sequence ID" value="NZ_LT840185.1"/>
</dbReference>
<dbReference type="PANTHER" id="PTHR32063">
    <property type="match status" value="1"/>
</dbReference>
<dbReference type="Gene3D" id="3.30.2090.10">
    <property type="entry name" value="Multidrug efflux transporter AcrB TolC docking domain, DN and DC subdomains"/>
    <property type="match status" value="2"/>
</dbReference>
<organism evidence="11 12">
    <name type="scientific">Allosphingosinicella indica</name>
    <dbReference type="NCBI Taxonomy" id="941907"/>
    <lineage>
        <taxon>Bacteria</taxon>
        <taxon>Pseudomonadati</taxon>
        <taxon>Pseudomonadota</taxon>
        <taxon>Alphaproteobacteria</taxon>
        <taxon>Sphingomonadales</taxon>
        <taxon>Sphingomonadaceae</taxon>
        <taxon>Allosphingosinicella</taxon>
    </lineage>
</organism>
<feature type="region of interest" description="Disordered" evidence="10">
    <location>
        <begin position="1041"/>
        <end position="1063"/>
    </location>
</feature>
<evidence type="ECO:0000256" key="3">
    <source>
        <dbReference type="ARBA" id="ARBA00022448"/>
    </source>
</evidence>
<evidence type="ECO:0000256" key="4">
    <source>
        <dbReference type="ARBA" id="ARBA00022475"/>
    </source>
</evidence>
<gene>
    <name evidence="11" type="ORF">SAMN06295910_2083</name>
</gene>
<evidence type="ECO:0000313" key="11">
    <source>
        <dbReference type="EMBL" id="SMF72893.1"/>
    </source>
</evidence>
<dbReference type="GO" id="GO:0015562">
    <property type="term" value="F:efflux transmembrane transporter activity"/>
    <property type="evidence" value="ECO:0007669"/>
    <property type="project" value="InterPro"/>
</dbReference>
<evidence type="ECO:0000256" key="9">
    <source>
        <dbReference type="RuleBase" id="RU364070"/>
    </source>
</evidence>
<dbReference type="SUPFAM" id="SSF82693">
    <property type="entry name" value="Multidrug efflux transporter AcrB pore domain, PN1, PN2, PC1 and PC2 subdomains"/>
    <property type="match status" value="3"/>
</dbReference>
<dbReference type="Gene3D" id="1.20.1640.10">
    <property type="entry name" value="Multidrug efflux transporter AcrB transmembrane domain"/>
    <property type="match status" value="2"/>
</dbReference>
<feature type="transmembrane region" description="Helical" evidence="9">
    <location>
        <begin position="548"/>
        <end position="566"/>
    </location>
</feature>
<dbReference type="GO" id="GO:0042910">
    <property type="term" value="F:xenobiotic transmembrane transporter activity"/>
    <property type="evidence" value="ECO:0007669"/>
    <property type="project" value="TreeGrafter"/>
</dbReference>
<dbReference type="PANTHER" id="PTHR32063:SF10">
    <property type="entry name" value="EFFLUX PUMP MEMBRANE TRANSPORTER"/>
    <property type="match status" value="1"/>
</dbReference>
<keyword evidence="4" id="KW-1003">Cell membrane</keyword>
<evidence type="ECO:0000256" key="8">
    <source>
        <dbReference type="ARBA" id="ARBA00023136"/>
    </source>
</evidence>
<accession>A0A1X7GQA5</accession>
<dbReference type="SUPFAM" id="SSF82866">
    <property type="entry name" value="Multidrug efflux transporter AcrB transmembrane domain"/>
    <property type="match status" value="2"/>
</dbReference>
<dbReference type="FunFam" id="1.20.1640.10:FF:000001">
    <property type="entry name" value="Efflux pump membrane transporter"/>
    <property type="match status" value="1"/>
</dbReference>
<proteinExistence type="inferred from homology"/>
<comment type="subcellular location">
    <subcellularLocation>
        <location evidence="1 9">Cell inner membrane</location>
        <topology evidence="1 9">Multi-pass membrane protein</topology>
    </subcellularLocation>
</comment>
<comment type="caution">
    <text evidence="9">Lacks conserved residue(s) required for the propagation of feature annotation.</text>
</comment>
<sequence length="1063" mass="114169">MAPRFFIDRPVFAWVIALGILLSGIIALRALPVEQYPTVAPPTLTVNVTYPGADAEVLAENVTQVIEQELNGVDGFLYMNSSSQANGTASITVTFDPGTNIDIAKVDVQNRLRRVEQRLPEEVRRQGILVDEAQSSFLLIVALTSKSGETSSLDLGHFATTRVIDELRRLPGVGNIQSFSPEYAMRIWFDPDKLASYNLSPADALLAVQEQNSQSPGGALGDQPVAMGSELNASILTQSRFTTPEQFAQIILRANPDGSSVRLGDVARVEVGAASYLFSSTLSGKQMAGIAVQLQPGANALSAAGAIEDRMKELEGGFPPDIAWSIPFNTTPFISTSVEEVVITLVEAMALVFLVMFLFLQNFRATLIPTVVVPIALAGACLGLWMLGFSINTLTLFGMVLAIGILVDDAIVVIENVERIMRDEGLPPYEATVKAMTQITSAIIGITLVLVAVFIPMAFFPGTTGGIYRQFSVTLAISIAFSALLALTLTPALCATFLKPHEQGDVPGNNRVARGLGRFFHRFNAWFGRITDRYQGVVGRILGVPLRFLAIFALLVGLTALLFFRLPGSFLPQEDQGFLITVVQAPAGSTTERTNEAIAKVEEFYKAQPQVASYVMVRGFSFFGQGQSNAIAFVSLKPWEDRKGKENSADTIAGKAMGVLMQVKEAFIFSLNPPSIPELGVASGWTFKLQDRSGQGYQSLVAAQGQVLGQAMQSPILAGVRPEAQEDAPQLRVEIDRIKARALGLSIGDVNATLAIAFGSAYANDFSRDGRILRVLLQADAPHRMTPQDVLDLRVRSANGDMVPFGAFTTTSWTAGPPQLQRYNGYPAMTISGTPAPGYSTGEAMAEMERIAQTLPQGFGFEWTGVSYEEQQAAGQIGLLLGLSLVVVFLLLAALYESWAVPLAVLLVVPLGVLGSVLFSMARGLEADVYFNVGLITIIGLSAKNAILIVEFAIEAEAEGKSPFDATMEAVKLRLRPIIMTSMAFILGMVPLVIASGAGAASRRAVGSGVMGGMITATLLGIFFIPVFYLAVRRWLTRRRPPAPGEIRHGTHPHTPAPEAPHA</sequence>
<dbReference type="FunFam" id="3.30.70.1430:FF:000001">
    <property type="entry name" value="Efflux pump membrane transporter"/>
    <property type="match status" value="1"/>
</dbReference>
<keyword evidence="3 9" id="KW-0813">Transport</keyword>
<reference evidence="12" key="1">
    <citation type="submission" date="2017-04" db="EMBL/GenBank/DDBJ databases">
        <authorList>
            <person name="Varghese N."/>
            <person name="Submissions S."/>
        </authorList>
    </citation>
    <scope>NUCLEOTIDE SEQUENCE [LARGE SCALE GENOMIC DNA]</scope>
    <source>
        <strain evidence="12">Dd16</strain>
    </source>
</reference>
<feature type="transmembrane region" description="Helical" evidence="9">
    <location>
        <begin position="877"/>
        <end position="896"/>
    </location>
</feature>
<feature type="transmembrane region" description="Helical" evidence="9">
    <location>
        <begin position="975"/>
        <end position="998"/>
    </location>
</feature>
<dbReference type="NCBIfam" id="TIGR00915">
    <property type="entry name" value="2A0602"/>
    <property type="match status" value="1"/>
</dbReference>
<dbReference type="Gene3D" id="3.30.70.1320">
    <property type="entry name" value="Multidrug efflux transporter AcrB pore domain like"/>
    <property type="match status" value="1"/>
</dbReference>
<comment type="similarity">
    <text evidence="2 9">Belongs to the resistance-nodulation-cell division (RND) (TC 2.A.6) family.</text>
</comment>
<feature type="transmembrane region" description="Helical" evidence="9">
    <location>
        <begin position="341"/>
        <end position="360"/>
    </location>
</feature>
<dbReference type="GO" id="GO:0009636">
    <property type="term" value="P:response to toxic substance"/>
    <property type="evidence" value="ECO:0007669"/>
    <property type="project" value="UniProtKB-ARBA"/>
</dbReference>
<keyword evidence="5 9" id="KW-0997">Cell inner membrane</keyword>
<dbReference type="EMBL" id="LT840185">
    <property type="protein sequence ID" value="SMF72893.1"/>
    <property type="molecule type" value="Genomic_DNA"/>
</dbReference>
<feature type="transmembrane region" description="Helical" evidence="9">
    <location>
        <begin position="435"/>
        <end position="459"/>
    </location>
</feature>
<dbReference type="Proteomes" id="UP000192934">
    <property type="component" value="Chromosome I"/>
</dbReference>
<dbReference type="InterPro" id="IPR027463">
    <property type="entry name" value="AcrB_DN_DC_subdom"/>
</dbReference>
<dbReference type="STRING" id="941907.SAMN06295910_2083"/>
<dbReference type="AlphaFoldDB" id="A0A1X7GQA5"/>
<evidence type="ECO:0000256" key="7">
    <source>
        <dbReference type="ARBA" id="ARBA00022989"/>
    </source>
</evidence>
<feature type="transmembrane region" description="Helical" evidence="9">
    <location>
        <begin position="929"/>
        <end position="954"/>
    </location>
</feature>
<evidence type="ECO:0000256" key="6">
    <source>
        <dbReference type="ARBA" id="ARBA00022692"/>
    </source>
</evidence>
<evidence type="ECO:0000256" key="1">
    <source>
        <dbReference type="ARBA" id="ARBA00004429"/>
    </source>
</evidence>
<dbReference type="SUPFAM" id="SSF82714">
    <property type="entry name" value="Multidrug efflux transporter AcrB TolC docking domain, DN and DC subdomains"/>
    <property type="match status" value="2"/>
</dbReference>
<dbReference type="PRINTS" id="PR00702">
    <property type="entry name" value="ACRIFLAVINRP"/>
</dbReference>
<dbReference type="Gene3D" id="3.30.70.1430">
    <property type="entry name" value="Multidrug efflux transporter AcrB pore domain"/>
    <property type="match status" value="2"/>
</dbReference>
<evidence type="ECO:0000256" key="2">
    <source>
        <dbReference type="ARBA" id="ARBA00010942"/>
    </source>
</evidence>
<keyword evidence="7 9" id="KW-1133">Transmembrane helix</keyword>
<feature type="transmembrane region" description="Helical" evidence="9">
    <location>
        <begin position="903"/>
        <end position="923"/>
    </location>
</feature>
<evidence type="ECO:0000256" key="10">
    <source>
        <dbReference type="SAM" id="MobiDB-lite"/>
    </source>
</evidence>
<keyword evidence="12" id="KW-1185">Reference proteome</keyword>